<dbReference type="Proteomes" id="UP000076744">
    <property type="component" value="Unassembled WGS sequence"/>
</dbReference>
<evidence type="ECO:0008006" key="4">
    <source>
        <dbReference type="Google" id="ProtNLM"/>
    </source>
</evidence>
<evidence type="ECO:0000313" key="3">
    <source>
        <dbReference type="Proteomes" id="UP000076744"/>
    </source>
</evidence>
<reference evidence="2 3" key="1">
    <citation type="journal article" date="2016" name="Genome Biol. Evol.">
        <title>Divergent and convergent evolution of fungal pathogenicity.</title>
        <authorList>
            <person name="Shang Y."/>
            <person name="Xiao G."/>
            <person name="Zheng P."/>
            <person name="Cen K."/>
            <person name="Zhan S."/>
            <person name="Wang C."/>
        </authorList>
    </citation>
    <scope>NUCLEOTIDE SEQUENCE [LARGE SCALE GENOMIC DNA]</scope>
    <source>
        <strain evidence="2 3">ARSEF 2679</strain>
    </source>
</reference>
<comment type="caution">
    <text evidence="2">The sequence shown here is derived from an EMBL/GenBank/DDBJ whole genome shotgun (WGS) entry which is preliminary data.</text>
</comment>
<dbReference type="AlphaFoldDB" id="A0A168D9S2"/>
<evidence type="ECO:0000313" key="2">
    <source>
        <dbReference type="EMBL" id="OAA72335.1"/>
    </source>
</evidence>
<evidence type="ECO:0000256" key="1">
    <source>
        <dbReference type="ARBA" id="ARBA00023242"/>
    </source>
</evidence>
<keyword evidence="1" id="KW-0539">Nucleus</keyword>
<gene>
    <name evidence="2" type="ORF">ISF_01408</name>
</gene>
<proteinExistence type="predicted"/>
<protein>
    <recommendedName>
        <fullName evidence="4">C6 finger domain protein</fullName>
    </recommendedName>
</protein>
<dbReference type="EMBL" id="AZHB01000002">
    <property type="protein sequence ID" value="OAA72335.1"/>
    <property type="molecule type" value="Genomic_DNA"/>
</dbReference>
<accession>A0A168D9S2</accession>
<keyword evidence="3" id="KW-1185">Reference proteome</keyword>
<dbReference type="OrthoDB" id="4356994at2759"/>
<dbReference type="RefSeq" id="XP_018707781.1">
    <property type="nucleotide sequence ID" value="XM_018845015.1"/>
</dbReference>
<dbReference type="InterPro" id="IPR021858">
    <property type="entry name" value="Fun_TF"/>
</dbReference>
<organism evidence="2 3">
    <name type="scientific">Cordyceps fumosorosea (strain ARSEF 2679)</name>
    <name type="common">Isaria fumosorosea</name>
    <dbReference type="NCBI Taxonomy" id="1081104"/>
    <lineage>
        <taxon>Eukaryota</taxon>
        <taxon>Fungi</taxon>
        <taxon>Dikarya</taxon>
        <taxon>Ascomycota</taxon>
        <taxon>Pezizomycotina</taxon>
        <taxon>Sordariomycetes</taxon>
        <taxon>Hypocreomycetidae</taxon>
        <taxon>Hypocreales</taxon>
        <taxon>Cordycipitaceae</taxon>
        <taxon>Cordyceps</taxon>
    </lineage>
</organism>
<sequence length="337" mass="38292">MAPEANHDPVSVIIAAFFLYRYMAVAQGHDPEAITEWSKAVSNYVKEKRLDDLCAGRNPTATLALSRREEASPAMTHEKKTHMARLMLWTFYEDIFASIKGYGGALARHFVEKPERSREIYQYSCAELESVWGADYPEREILDDVENAPIISFLYEVITLYAEVNRAVSSPLDLPAAKSAVEEKIDKLEARSRSLIRLTTMNVQPRSRVMINADYMVPLFYALRIYCFRSFLSDDSLATPSPPAVQSSVSSILQLAQRSLSRGPLDPMQARFQWPLFMAGIETTDRIHKEWAHSKLRTASMSIAFQTIVCLEEETQRRTPMPLVRQLMDTKNSAIPM</sequence>
<dbReference type="GeneID" id="30017700"/>
<name>A0A168D9S2_CORFA</name>
<dbReference type="Pfam" id="PF11951">
    <property type="entry name" value="Fungal_trans_2"/>
    <property type="match status" value="1"/>
</dbReference>